<evidence type="ECO:0000313" key="2">
    <source>
        <dbReference type="EMBL" id="CBX98507.1"/>
    </source>
</evidence>
<gene>
    <name evidence="2" type="ORF">LEMA_P077460.1</name>
</gene>
<dbReference type="AlphaFoldDB" id="E5A4G2"/>
<proteinExistence type="predicted"/>
<dbReference type="EMBL" id="FP929134">
    <property type="protein sequence ID" value="CBX98507.1"/>
    <property type="molecule type" value="Genomic_DNA"/>
</dbReference>
<accession>E5A4G2</accession>
<organism evidence="3">
    <name type="scientific">Leptosphaeria maculans (strain JN3 / isolate v23.1.3 / race Av1-4-5-6-7-8)</name>
    <name type="common">Blackleg fungus</name>
    <name type="synonym">Phoma lingam</name>
    <dbReference type="NCBI Taxonomy" id="985895"/>
    <lineage>
        <taxon>Eukaryota</taxon>
        <taxon>Fungi</taxon>
        <taxon>Dikarya</taxon>
        <taxon>Ascomycota</taxon>
        <taxon>Pezizomycotina</taxon>
        <taxon>Dothideomycetes</taxon>
        <taxon>Pleosporomycetidae</taxon>
        <taxon>Pleosporales</taxon>
        <taxon>Pleosporineae</taxon>
        <taxon>Leptosphaeriaceae</taxon>
        <taxon>Plenodomus</taxon>
        <taxon>Plenodomus lingam/Leptosphaeria maculans species complex</taxon>
    </lineage>
</organism>
<sequence>MHNIFTNTSGTSSRVSMPPLASFLPSILQPQYRDLPPPIGPISNRPSRPFTAAPLNPPKL</sequence>
<dbReference type="VEuPathDB" id="FungiDB:LEMA_P077460.1"/>
<dbReference type="HOGENOM" id="CLU_2942201_0_0_1"/>
<protein>
    <submittedName>
        <fullName evidence="2">Predicted protein</fullName>
    </submittedName>
</protein>
<evidence type="ECO:0000256" key="1">
    <source>
        <dbReference type="SAM" id="MobiDB-lite"/>
    </source>
</evidence>
<name>E5A4G2_LEPMJ</name>
<dbReference type="InParanoid" id="E5A4G2"/>
<dbReference type="Proteomes" id="UP000002668">
    <property type="component" value="Genome"/>
</dbReference>
<keyword evidence="3" id="KW-1185">Reference proteome</keyword>
<reference evidence="3" key="1">
    <citation type="journal article" date="2011" name="Nat. Commun.">
        <title>Effector diversification within compartments of the Leptosphaeria maculans genome affected by Repeat-Induced Point mutations.</title>
        <authorList>
            <person name="Rouxel T."/>
            <person name="Grandaubert J."/>
            <person name="Hane J.K."/>
            <person name="Hoede C."/>
            <person name="van de Wouw A.P."/>
            <person name="Couloux A."/>
            <person name="Dominguez V."/>
            <person name="Anthouard V."/>
            <person name="Bally P."/>
            <person name="Bourras S."/>
            <person name="Cozijnsen A.J."/>
            <person name="Ciuffetti L.M."/>
            <person name="Degrave A."/>
            <person name="Dilmaghani A."/>
            <person name="Duret L."/>
            <person name="Fudal I."/>
            <person name="Goodwin S.B."/>
            <person name="Gout L."/>
            <person name="Glaser N."/>
            <person name="Linglin J."/>
            <person name="Kema G.H.J."/>
            <person name="Lapalu N."/>
            <person name="Lawrence C.B."/>
            <person name="May K."/>
            <person name="Meyer M."/>
            <person name="Ollivier B."/>
            <person name="Poulain J."/>
            <person name="Schoch C.L."/>
            <person name="Simon A."/>
            <person name="Spatafora J.W."/>
            <person name="Stachowiak A."/>
            <person name="Turgeon B.G."/>
            <person name="Tyler B.M."/>
            <person name="Vincent D."/>
            <person name="Weissenbach J."/>
            <person name="Amselem J."/>
            <person name="Quesneville H."/>
            <person name="Oliver R.P."/>
            <person name="Wincker P."/>
            <person name="Balesdent M.-H."/>
            <person name="Howlett B.J."/>
        </authorList>
    </citation>
    <scope>NUCLEOTIDE SEQUENCE [LARGE SCALE GENOMIC DNA]</scope>
    <source>
        <strain evidence="3">JN3 / isolate v23.1.3 / race Av1-4-5-6-7-8</strain>
    </source>
</reference>
<feature type="region of interest" description="Disordered" evidence="1">
    <location>
        <begin position="32"/>
        <end position="60"/>
    </location>
</feature>
<evidence type="ECO:0000313" key="3">
    <source>
        <dbReference type="Proteomes" id="UP000002668"/>
    </source>
</evidence>